<dbReference type="Proteomes" id="UP000054538">
    <property type="component" value="Unassembled WGS sequence"/>
</dbReference>
<evidence type="ECO:0000313" key="3">
    <source>
        <dbReference type="Proteomes" id="UP000054538"/>
    </source>
</evidence>
<evidence type="ECO:0000313" key="2">
    <source>
        <dbReference type="EMBL" id="KIK79357.1"/>
    </source>
</evidence>
<proteinExistence type="predicted"/>
<protein>
    <submittedName>
        <fullName evidence="2">Uncharacterized protein</fullName>
    </submittedName>
</protein>
<dbReference type="EMBL" id="KN826300">
    <property type="protein sequence ID" value="KIK79357.1"/>
    <property type="molecule type" value="Genomic_DNA"/>
</dbReference>
<name>A0A0D0C8X5_9AGAM</name>
<feature type="region of interest" description="Disordered" evidence="1">
    <location>
        <begin position="158"/>
        <end position="184"/>
    </location>
</feature>
<dbReference type="OrthoDB" id="2690866at2759"/>
<keyword evidence="3" id="KW-1185">Reference proteome</keyword>
<accession>A0A0D0C8X5</accession>
<dbReference type="InParanoid" id="A0A0D0C8X5"/>
<evidence type="ECO:0000256" key="1">
    <source>
        <dbReference type="SAM" id="MobiDB-lite"/>
    </source>
</evidence>
<dbReference type="AlphaFoldDB" id="A0A0D0C8X5"/>
<dbReference type="HOGENOM" id="CLU_973515_0_0_1"/>
<sequence length="286" mass="30611">MIALECLLPSKALTASIVELKHHINNWCVRNQPHGDDGIDLRSQIGTDNSATMQLDVALPPQCTFVPVHQRDIPDPSLTVFPPTNVQNAGQNLMMPMLFGAEGGRVGGDGTSVLPMTGYEQAVGKISTPEQMLNILEVLGLAGAGGNLEGVVIDGDPPLNKHSGGNQIDDTPEEATEHGGALQSSDAWNKPCAVYISDDKKQGKAHSEHCAHGLEVLKWFQIACQPYIFLFIARPETVLTSNGKAFAFTSPALKAVFKVHHAEEHAQQLAEERAQTAAALAESAQL</sequence>
<reference evidence="2 3" key="1">
    <citation type="submission" date="2014-04" db="EMBL/GenBank/DDBJ databases">
        <authorList>
            <consortium name="DOE Joint Genome Institute"/>
            <person name="Kuo A."/>
            <person name="Kohler A."/>
            <person name="Jargeat P."/>
            <person name="Nagy L.G."/>
            <person name="Floudas D."/>
            <person name="Copeland A."/>
            <person name="Barry K.W."/>
            <person name="Cichocki N."/>
            <person name="Veneault-Fourrey C."/>
            <person name="LaButti K."/>
            <person name="Lindquist E.A."/>
            <person name="Lipzen A."/>
            <person name="Lundell T."/>
            <person name="Morin E."/>
            <person name="Murat C."/>
            <person name="Sun H."/>
            <person name="Tunlid A."/>
            <person name="Henrissat B."/>
            <person name="Grigoriev I.V."/>
            <person name="Hibbett D.S."/>
            <person name="Martin F."/>
            <person name="Nordberg H.P."/>
            <person name="Cantor M.N."/>
            <person name="Hua S.X."/>
        </authorList>
    </citation>
    <scope>NUCLEOTIDE SEQUENCE [LARGE SCALE GENOMIC DNA]</scope>
    <source>
        <strain evidence="2 3">Ve08.2h10</strain>
    </source>
</reference>
<gene>
    <name evidence="2" type="ORF">PAXRUDRAFT_28434</name>
</gene>
<reference evidence="3" key="2">
    <citation type="submission" date="2015-01" db="EMBL/GenBank/DDBJ databases">
        <title>Evolutionary Origins and Diversification of the Mycorrhizal Mutualists.</title>
        <authorList>
            <consortium name="DOE Joint Genome Institute"/>
            <consortium name="Mycorrhizal Genomics Consortium"/>
            <person name="Kohler A."/>
            <person name="Kuo A."/>
            <person name="Nagy L.G."/>
            <person name="Floudas D."/>
            <person name="Copeland A."/>
            <person name="Barry K.W."/>
            <person name="Cichocki N."/>
            <person name="Veneault-Fourrey C."/>
            <person name="LaButti K."/>
            <person name="Lindquist E.A."/>
            <person name="Lipzen A."/>
            <person name="Lundell T."/>
            <person name="Morin E."/>
            <person name="Murat C."/>
            <person name="Riley R."/>
            <person name="Ohm R."/>
            <person name="Sun H."/>
            <person name="Tunlid A."/>
            <person name="Henrissat B."/>
            <person name="Grigoriev I.V."/>
            <person name="Hibbett D.S."/>
            <person name="Martin F."/>
        </authorList>
    </citation>
    <scope>NUCLEOTIDE SEQUENCE [LARGE SCALE GENOMIC DNA]</scope>
    <source>
        <strain evidence="3">Ve08.2h10</strain>
    </source>
</reference>
<organism evidence="2 3">
    <name type="scientific">Paxillus rubicundulus Ve08.2h10</name>
    <dbReference type="NCBI Taxonomy" id="930991"/>
    <lineage>
        <taxon>Eukaryota</taxon>
        <taxon>Fungi</taxon>
        <taxon>Dikarya</taxon>
        <taxon>Basidiomycota</taxon>
        <taxon>Agaricomycotina</taxon>
        <taxon>Agaricomycetes</taxon>
        <taxon>Agaricomycetidae</taxon>
        <taxon>Boletales</taxon>
        <taxon>Paxilineae</taxon>
        <taxon>Paxillaceae</taxon>
        <taxon>Paxillus</taxon>
    </lineage>
</organism>